<dbReference type="Proteomes" id="UP001234297">
    <property type="component" value="Chromosome 11"/>
</dbReference>
<evidence type="ECO:0000313" key="2">
    <source>
        <dbReference type="Proteomes" id="UP001234297"/>
    </source>
</evidence>
<dbReference type="EMBL" id="CM056819">
    <property type="protein sequence ID" value="KAJ8625309.1"/>
    <property type="molecule type" value="Genomic_DNA"/>
</dbReference>
<accession>A0ACC2KVT6</accession>
<protein>
    <submittedName>
        <fullName evidence="1">Uncharacterized protein</fullName>
    </submittedName>
</protein>
<proteinExistence type="predicted"/>
<comment type="caution">
    <text evidence="1">The sequence shown here is derived from an EMBL/GenBank/DDBJ whole genome shotgun (WGS) entry which is preliminary data.</text>
</comment>
<keyword evidence="2" id="KW-1185">Reference proteome</keyword>
<sequence length="96" mass="11249">MKQGISWNWPEEKRKVRQLIGVWQLARGEWEGRTANRSFCCRVSVDLKKQEEVLIGGEEEGQGACEVFLPEEMTGKFQQEKENHPNPRPRFLIISY</sequence>
<organism evidence="1 2">
    <name type="scientific">Persea americana</name>
    <name type="common">Avocado</name>
    <dbReference type="NCBI Taxonomy" id="3435"/>
    <lineage>
        <taxon>Eukaryota</taxon>
        <taxon>Viridiplantae</taxon>
        <taxon>Streptophyta</taxon>
        <taxon>Embryophyta</taxon>
        <taxon>Tracheophyta</taxon>
        <taxon>Spermatophyta</taxon>
        <taxon>Magnoliopsida</taxon>
        <taxon>Magnoliidae</taxon>
        <taxon>Laurales</taxon>
        <taxon>Lauraceae</taxon>
        <taxon>Persea</taxon>
    </lineage>
</organism>
<name>A0ACC2KVT6_PERAE</name>
<reference evidence="1 2" key="1">
    <citation type="journal article" date="2022" name="Hortic Res">
        <title>A haplotype resolved chromosomal level avocado genome allows analysis of novel avocado genes.</title>
        <authorList>
            <person name="Nath O."/>
            <person name="Fletcher S.J."/>
            <person name="Hayward A."/>
            <person name="Shaw L.M."/>
            <person name="Masouleh A.K."/>
            <person name="Furtado A."/>
            <person name="Henry R.J."/>
            <person name="Mitter N."/>
        </authorList>
    </citation>
    <scope>NUCLEOTIDE SEQUENCE [LARGE SCALE GENOMIC DNA]</scope>
    <source>
        <strain evidence="2">cv. Hass</strain>
    </source>
</reference>
<evidence type="ECO:0000313" key="1">
    <source>
        <dbReference type="EMBL" id="KAJ8625309.1"/>
    </source>
</evidence>
<gene>
    <name evidence="1" type="ORF">MRB53_033839</name>
</gene>